<dbReference type="OrthoDB" id="9810200at2"/>
<organism evidence="3 4">
    <name type="scientific">Lutibacter agarilyticus</name>
    <dbReference type="NCBI Taxonomy" id="1109740"/>
    <lineage>
        <taxon>Bacteria</taxon>
        <taxon>Pseudomonadati</taxon>
        <taxon>Bacteroidota</taxon>
        <taxon>Flavobacteriia</taxon>
        <taxon>Flavobacteriales</taxon>
        <taxon>Flavobacteriaceae</taxon>
        <taxon>Lutibacter</taxon>
    </lineage>
</organism>
<evidence type="ECO:0000256" key="1">
    <source>
        <dbReference type="SAM" id="Phobius"/>
    </source>
</evidence>
<dbReference type="InterPro" id="IPR024163">
    <property type="entry name" value="Aerotolerance_reg_N"/>
</dbReference>
<feature type="transmembrane region" description="Helical" evidence="1">
    <location>
        <begin position="6"/>
        <end position="24"/>
    </location>
</feature>
<dbReference type="Pfam" id="PF07584">
    <property type="entry name" value="BatA"/>
    <property type="match status" value="1"/>
</dbReference>
<keyword evidence="4" id="KW-1185">Reference proteome</keyword>
<dbReference type="PANTHER" id="PTHR37464">
    <property type="entry name" value="BLL2463 PROTEIN"/>
    <property type="match status" value="1"/>
</dbReference>
<dbReference type="RefSeq" id="WP_089381889.1">
    <property type="nucleotide sequence ID" value="NZ_FZNT01000006.1"/>
</dbReference>
<reference evidence="3 4" key="1">
    <citation type="submission" date="2017-06" db="EMBL/GenBank/DDBJ databases">
        <authorList>
            <person name="Kim H.J."/>
            <person name="Triplett B.A."/>
        </authorList>
    </citation>
    <scope>NUCLEOTIDE SEQUENCE [LARGE SCALE GENOMIC DNA]</scope>
    <source>
        <strain evidence="3 4">DSM 29150</strain>
    </source>
</reference>
<keyword evidence="1" id="KW-0472">Membrane</keyword>
<protein>
    <submittedName>
        <fullName evidence="3">N-terminal double-transmembrane domain-containing protein</fullName>
    </submittedName>
</protein>
<evidence type="ECO:0000313" key="3">
    <source>
        <dbReference type="EMBL" id="SNR59389.1"/>
    </source>
</evidence>
<gene>
    <name evidence="3" type="ORF">SAMN06265371_106130</name>
</gene>
<keyword evidence="1 3" id="KW-0812">Transmembrane</keyword>
<dbReference type="SUPFAM" id="SSF52317">
    <property type="entry name" value="Class I glutamine amidotransferase-like"/>
    <property type="match status" value="1"/>
</dbReference>
<dbReference type="Proteomes" id="UP000198384">
    <property type="component" value="Unassembled WGS sequence"/>
</dbReference>
<dbReference type="EMBL" id="FZNT01000006">
    <property type="protein sequence ID" value="SNR59389.1"/>
    <property type="molecule type" value="Genomic_DNA"/>
</dbReference>
<dbReference type="PANTHER" id="PTHR37464:SF1">
    <property type="entry name" value="BLL2463 PROTEIN"/>
    <property type="match status" value="1"/>
</dbReference>
<name>A0A238XN28_9FLAO</name>
<feature type="domain" description="Aerotolerance regulator N-terminal" evidence="2">
    <location>
        <begin position="1"/>
        <end position="76"/>
    </location>
</feature>
<dbReference type="InterPro" id="IPR011933">
    <property type="entry name" value="Double_TM_dom"/>
</dbReference>
<evidence type="ECO:0000313" key="4">
    <source>
        <dbReference type="Proteomes" id="UP000198384"/>
    </source>
</evidence>
<dbReference type="InterPro" id="IPR029062">
    <property type="entry name" value="Class_I_gatase-like"/>
</dbReference>
<accession>A0A238XN28</accession>
<feature type="transmembrane region" description="Helical" evidence="1">
    <location>
        <begin position="56"/>
        <end position="78"/>
    </location>
</feature>
<proteinExistence type="predicted"/>
<feature type="transmembrane region" description="Helical" evidence="1">
    <location>
        <begin position="627"/>
        <end position="647"/>
    </location>
</feature>
<evidence type="ECO:0000259" key="2">
    <source>
        <dbReference type="Pfam" id="PF07584"/>
    </source>
</evidence>
<keyword evidence="1" id="KW-1133">Transmembrane helix</keyword>
<sequence length="652" mass="75315">MQFKHPEILYALLLLIIPIIVHLFQLQRFVKIPFTNVKFLKNIEQQTRKSARLKKWFILLTRMLAFTCLIFAFSQPYFSKHRTTQKLNTTIYLDNSFSMQAKGENGELLKNIAQHIIENNTNPNQKISLLTNNDFFKNSTPENLKNELMSIKYYPHKLELSTLLLQLNSNRSNKTNTLNESILISDFQNINNKNKIDVTNVNFPIQLLKTTPTKINNIYIDRIYTEATSLEETTLNVVIKSTLKNNLSIPISLFEDTKLIGKTTAKFDNSTSKIVQFNIPKTTKFNGKISLVDNFLTFDNDFFFTLSKPTKINVLSIGKNSTFLRKIYTENEFNFNTSLLPNLNYNNIQKQHLILLNELENIPAELANNLLEFSKNGGSVVIIPSEKSNINRYNYFLNLLQIGNINYKIKQEHKITTINYKHPLLQDVFEKPITNFQYPTTSIYFESTLNSSSNIISFENNSPFISSIDFKNNSVYWVASPLNKNNSNFTQSSLIVPVFYNFAKKSVQLSELYYTISPNTNIDVLTEIGKDAVLKVSNEATEFIPLQTISNNKVRLDLQDHILKSGFYNITSANKTLQTIAFNYNRDESNLDYMDLQQLISTNKNITTVASVAAIFSSIHDQQKINWLFKWFLAFSVLFLCIEMLILKYFKI</sequence>
<dbReference type="AlphaFoldDB" id="A0A238XN28"/>
<dbReference type="NCBIfam" id="TIGR02226">
    <property type="entry name" value="two_anch"/>
    <property type="match status" value="1"/>
</dbReference>